<evidence type="ECO:0000313" key="4">
    <source>
        <dbReference type="Proteomes" id="UP000282386"/>
    </source>
</evidence>
<feature type="compositionally biased region" description="Basic and acidic residues" evidence="1">
    <location>
        <begin position="67"/>
        <end position="88"/>
    </location>
</feature>
<feature type="compositionally biased region" description="Basic and acidic residues" evidence="1">
    <location>
        <begin position="21"/>
        <end position="42"/>
    </location>
</feature>
<feature type="compositionally biased region" description="Polar residues" evidence="1">
    <location>
        <begin position="312"/>
        <end position="325"/>
    </location>
</feature>
<gene>
    <name evidence="3" type="ORF">NCTC10207_00123</name>
</gene>
<feature type="transmembrane region" description="Helical" evidence="2">
    <location>
        <begin position="216"/>
        <end position="237"/>
    </location>
</feature>
<feature type="transmembrane region" description="Helical" evidence="2">
    <location>
        <begin position="189"/>
        <end position="210"/>
    </location>
</feature>
<sequence>MSKHNEELHTVPSLLELAEQLENKAAEEEARKQTQDKEEDRTVQQTGKGPQPEDANKNDQAPQPADEDTRRNDHAEQSTHGESDETSEKPAPASEDAKQTNRVSAGVASTGGASETSIVPPKIKAEAYTLAKIVRTFKVFIGVRFFFLLLPLLALLVATVSGVVFPAPTVFAYPILLLLSLGQLDKGRVAVNVAANILTLLSLPFLWGITMSLYKIFMTPGIMLCAFELFCAVYSLAQASKISKGYIQLGEGGRHLYEKYVTAEDLPRETSLSNITPPAHSDTLEKPTENPEEGTKSSSTTAPESTEPTSTDAPTETTAPAVTQSDEPETEITETHDKEPASSNSGEHNSLLPGIPVVSEHLVQQAQSSQQRPQSHPSSKQHKTHDH</sequence>
<name>A0A7Z9A0U2_9MICC</name>
<keyword evidence="2" id="KW-1133">Transmembrane helix</keyword>
<proteinExistence type="predicted"/>
<organism evidence="3 4">
    <name type="scientific">Rothia aeria</name>
    <dbReference type="NCBI Taxonomy" id="172042"/>
    <lineage>
        <taxon>Bacteria</taxon>
        <taxon>Bacillati</taxon>
        <taxon>Actinomycetota</taxon>
        <taxon>Actinomycetes</taxon>
        <taxon>Micrococcales</taxon>
        <taxon>Micrococcaceae</taxon>
        <taxon>Rothia</taxon>
    </lineage>
</organism>
<evidence type="ECO:0000313" key="3">
    <source>
        <dbReference type="EMBL" id="VEI22057.1"/>
    </source>
</evidence>
<dbReference type="AlphaFoldDB" id="A0A7Z9A0U2"/>
<feature type="compositionally biased region" description="Low complexity" evidence="1">
    <location>
        <begin position="364"/>
        <end position="378"/>
    </location>
</feature>
<dbReference type="EMBL" id="LR134479">
    <property type="protein sequence ID" value="VEI22057.1"/>
    <property type="molecule type" value="Genomic_DNA"/>
</dbReference>
<keyword evidence="2" id="KW-0812">Transmembrane</keyword>
<evidence type="ECO:0000256" key="2">
    <source>
        <dbReference type="SAM" id="Phobius"/>
    </source>
</evidence>
<dbReference type="RefSeq" id="WP_126499433.1">
    <property type="nucleotide sequence ID" value="NZ_LR134479.1"/>
</dbReference>
<feature type="transmembrane region" description="Helical" evidence="2">
    <location>
        <begin position="139"/>
        <end position="157"/>
    </location>
</feature>
<dbReference type="Proteomes" id="UP000282386">
    <property type="component" value="Chromosome"/>
</dbReference>
<evidence type="ECO:0000256" key="1">
    <source>
        <dbReference type="SAM" id="MobiDB-lite"/>
    </source>
</evidence>
<feature type="region of interest" description="Disordered" evidence="1">
    <location>
        <begin position="1"/>
        <end position="116"/>
    </location>
</feature>
<keyword evidence="2" id="KW-0472">Membrane</keyword>
<feature type="region of interest" description="Disordered" evidence="1">
    <location>
        <begin position="268"/>
        <end position="387"/>
    </location>
</feature>
<protein>
    <submittedName>
        <fullName evidence="3">CCR4-NOT transcriptional regulation complex, NOT5 subunit</fullName>
    </submittedName>
</protein>
<feature type="compositionally biased region" description="Low complexity" evidence="1">
    <location>
        <begin position="297"/>
        <end position="311"/>
    </location>
</feature>
<accession>A0A7Z9A0U2</accession>
<feature type="compositionally biased region" description="Basic and acidic residues" evidence="1">
    <location>
        <begin position="282"/>
        <end position="295"/>
    </location>
</feature>
<feature type="transmembrane region" description="Helical" evidence="2">
    <location>
        <begin position="163"/>
        <end position="182"/>
    </location>
</feature>
<reference evidence="3 4" key="1">
    <citation type="submission" date="2018-12" db="EMBL/GenBank/DDBJ databases">
        <authorList>
            <consortium name="Pathogen Informatics"/>
        </authorList>
    </citation>
    <scope>NUCLEOTIDE SEQUENCE [LARGE SCALE GENOMIC DNA]</scope>
    <source>
        <strain evidence="3 4">NCTC10207</strain>
    </source>
</reference>